<evidence type="ECO:0000256" key="1">
    <source>
        <dbReference type="ARBA" id="ARBA00022741"/>
    </source>
</evidence>
<dbReference type="InterPro" id="IPR043129">
    <property type="entry name" value="ATPase_NBD"/>
</dbReference>
<name>A0A2I0WG42_9ASPA</name>
<dbReference type="InterPro" id="IPR013126">
    <property type="entry name" value="Hsp_70_fam"/>
</dbReference>
<dbReference type="Proteomes" id="UP000233837">
    <property type="component" value="Unassembled WGS sequence"/>
</dbReference>
<keyword evidence="4" id="KW-1185">Reference proteome</keyword>
<reference evidence="3 4" key="2">
    <citation type="journal article" date="2017" name="Nature">
        <title>The Apostasia genome and the evolution of orchids.</title>
        <authorList>
            <person name="Zhang G.Q."/>
            <person name="Liu K.W."/>
            <person name="Li Z."/>
            <person name="Lohaus R."/>
            <person name="Hsiao Y.Y."/>
            <person name="Niu S.C."/>
            <person name="Wang J.Y."/>
            <person name="Lin Y.C."/>
            <person name="Xu Q."/>
            <person name="Chen L.J."/>
            <person name="Yoshida K."/>
            <person name="Fujiwara S."/>
            <person name="Wang Z.W."/>
            <person name="Zhang Y.Q."/>
            <person name="Mitsuda N."/>
            <person name="Wang M."/>
            <person name="Liu G.H."/>
            <person name="Pecoraro L."/>
            <person name="Huang H.X."/>
            <person name="Xiao X.J."/>
            <person name="Lin M."/>
            <person name="Wu X.Y."/>
            <person name="Wu W.L."/>
            <person name="Chen Y.Y."/>
            <person name="Chang S.B."/>
            <person name="Sakamoto S."/>
            <person name="Ohme-Takagi M."/>
            <person name="Yagi M."/>
            <person name="Zeng S.J."/>
            <person name="Shen C.Y."/>
            <person name="Yeh C.M."/>
            <person name="Luo Y.B."/>
            <person name="Tsai W.C."/>
            <person name="Van de Peer Y."/>
            <person name="Liu Z.J."/>
        </authorList>
    </citation>
    <scope>NUCLEOTIDE SEQUENCE [LARGE SCALE GENOMIC DNA]</scope>
    <source>
        <tissue evidence="3">The whole plant</tissue>
    </source>
</reference>
<dbReference type="GO" id="GO:0005524">
    <property type="term" value="F:ATP binding"/>
    <property type="evidence" value="ECO:0007669"/>
    <property type="project" value="UniProtKB-KW"/>
</dbReference>
<proteinExistence type="predicted"/>
<evidence type="ECO:0000256" key="2">
    <source>
        <dbReference type="ARBA" id="ARBA00022840"/>
    </source>
</evidence>
<accession>A0A2I0WG42</accession>
<keyword evidence="2" id="KW-0067">ATP-binding</keyword>
<reference evidence="3 4" key="1">
    <citation type="journal article" date="2016" name="Sci. Rep.">
        <title>The Dendrobium catenatum Lindl. genome sequence provides insights into polysaccharide synthase, floral development and adaptive evolution.</title>
        <authorList>
            <person name="Zhang G.Q."/>
            <person name="Xu Q."/>
            <person name="Bian C."/>
            <person name="Tsai W.C."/>
            <person name="Yeh C.M."/>
            <person name="Liu K.W."/>
            <person name="Yoshida K."/>
            <person name="Zhang L.S."/>
            <person name="Chang S.B."/>
            <person name="Chen F."/>
            <person name="Shi Y."/>
            <person name="Su Y.Y."/>
            <person name="Zhang Y.Q."/>
            <person name="Chen L.J."/>
            <person name="Yin Y."/>
            <person name="Lin M."/>
            <person name="Huang H."/>
            <person name="Deng H."/>
            <person name="Wang Z.W."/>
            <person name="Zhu S.L."/>
            <person name="Zhao X."/>
            <person name="Deng C."/>
            <person name="Niu S.C."/>
            <person name="Huang J."/>
            <person name="Wang M."/>
            <person name="Liu G.H."/>
            <person name="Yang H.J."/>
            <person name="Xiao X.J."/>
            <person name="Hsiao Y.Y."/>
            <person name="Wu W.L."/>
            <person name="Chen Y.Y."/>
            <person name="Mitsuda N."/>
            <person name="Ohme-Takagi M."/>
            <person name="Luo Y.B."/>
            <person name="Van de Peer Y."/>
            <person name="Liu Z.J."/>
        </authorList>
    </citation>
    <scope>NUCLEOTIDE SEQUENCE [LARGE SCALE GENOMIC DNA]</scope>
    <source>
        <tissue evidence="3">The whole plant</tissue>
    </source>
</reference>
<keyword evidence="3" id="KW-0346">Stress response</keyword>
<evidence type="ECO:0000313" key="3">
    <source>
        <dbReference type="EMBL" id="PKU74618.1"/>
    </source>
</evidence>
<dbReference type="OrthoDB" id="29851at2759"/>
<dbReference type="AlphaFoldDB" id="A0A2I0WG42"/>
<evidence type="ECO:0000313" key="4">
    <source>
        <dbReference type="Proteomes" id="UP000233837"/>
    </source>
</evidence>
<gene>
    <name evidence="3" type="primary">HSP70</name>
    <name evidence="3" type="ORF">MA16_Dca004808</name>
</gene>
<dbReference type="PANTHER" id="PTHR19375">
    <property type="entry name" value="HEAT SHOCK PROTEIN 70KDA"/>
    <property type="match status" value="1"/>
</dbReference>
<dbReference type="EMBL" id="KZ502668">
    <property type="protein sequence ID" value="PKU74618.1"/>
    <property type="molecule type" value="Genomic_DNA"/>
</dbReference>
<dbReference type="STRING" id="906689.A0A2I0WG42"/>
<dbReference type="Gene3D" id="3.90.640.10">
    <property type="entry name" value="Actin, Chain A, domain 4"/>
    <property type="match status" value="1"/>
</dbReference>
<sequence>MEPPAQIPCSGNCLVHLHSFSGNVWLVRRINILRQHLLPGSIIRFPFTRPNHPPTFLSLIDILTLHFQDRKAAMERLGHRAQNFVAIIPASSNTSRYQSQLSAAATAAGLNILFFIEAPVLAASYYKSLTPGHRTILVFDLDVHIFEVSLLTEDENLKVKAAVSDLGCPLLNYMVSEIQRKLGIDISGDATALRCIGESCERAKDSICSGMAGVDLEFEQQGRKVPIRITRELLVLLNLRHLHIGIIMCLMQAGVRREAVDEIVLAGASAKKPEVLEALRQCFERQIFRCNIDPAKLIELSAMQYLRKVSARYNNIPMFGLRIVQSGIFTL</sequence>
<dbReference type="SUPFAM" id="SSF53067">
    <property type="entry name" value="Actin-like ATPase domain"/>
    <property type="match status" value="1"/>
</dbReference>
<dbReference type="Gene3D" id="3.30.420.40">
    <property type="match status" value="2"/>
</dbReference>
<protein>
    <submittedName>
        <fullName evidence="3">Heat shock 70 kDa protein</fullName>
    </submittedName>
</protein>
<dbReference type="Pfam" id="PF00012">
    <property type="entry name" value="HSP70"/>
    <property type="match status" value="1"/>
</dbReference>
<dbReference type="GO" id="GO:0140662">
    <property type="term" value="F:ATP-dependent protein folding chaperone"/>
    <property type="evidence" value="ECO:0007669"/>
    <property type="project" value="InterPro"/>
</dbReference>
<keyword evidence="1" id="KW-0547">Nucleotide-binding</keyword>
<organism evidence="3 4">
    <name type="scientific">Dendrobium catenatum</name>
    <dbReference type="NCBI Taxonomy" id="906689"/>
    <lineage>
        <taxon>Eukaryota</taxon>
        <taxon>Viridiplantae</taxon>
        <taxon>Streptophyta</taxon>
        <taxon>Embryophyta</taxon>
        <taxon>Tracheophyta</taxon>
        <taxon>Spermatophyta</taxon>
        <taxon>Magnoliopsida</taxon>
        <taxon>Liliopsida</taxon>
        <taxon>Asparagales</taxon>
        <taxon>Orchidaceae</taxon>
        <taxon>Epidendroideae</taxon>
        <taxon>Malaxideae</taxon>
        <taxon>Dendrobiinae</taxon>
        <taxon>Dendrobium</taxon>
    </lineage>
</organism>